<organism evidence="1 2">
    <name type="scientific">Pandoraea horticolens</name>
    <dbReference type="NCBI Taxonomy" id="2508298"/>
    <lineage>
        <taxon>Bacteria</taxon>
        <taxon>Pseudomonadati</taxon>
        <taxon>Pseudomonadota</taxon>
        <taxon>Betaproteobacteria</taxon>
        <taxon>Burkholderiales</taxon>
        <taxon>Burkholderiaceae</taxon>
        <taxon>Pandoraea</taxon>
    </lineage>
</organism>
<accession>A0A5E4V338</accession>
<keyword evidence="1" id="KW-0489">Methyltransferase</keyword>
<name>A0A5E4V338_9BURK</name>
<proteinExistence type="predicted"/>
<sequence>MTVATSNVDCPLCGTPTSHTVLNGRPDYEYGVKRALTYRQCSNGGCGLIFVKPLPTLAEVSTFYQKYSTHTTNDSVPRIPLLSSAGESSGRRALAALFGGARLGTLSVLDYGCGGGAFMSKLTSLGVGQVTGYDFDPEACQNARTRGLNVLSSEDEVSRSGPYDFIFLNHVIEHLIDPIGDIQRISAYLKVGGKLVLRTPNTQSTLCRLFGANWRGWETPRHLHLFSMKSLIGLVEAADTAGLRAAYVSTSNAMFLGMYHESFHTRCWRAGRLGKLVRHALSYPVFLLSTVNKWFTRYSGEELCLVVEKVATK</sequence>
<dbReference type="CDD" id="cd02440">
    <property type="entry name" value="AdoMet_MTases"/>
    <property type="match status" value="1"/>
</dbReference>
<gene>
    <name evidence="1" type="primary">ubiG_2</name>
    <name evidence="1" type="ORF">PHO31112_02401</name>
</gene>
<reference evidence="1 2" key="1">
    <citation type="submission" date="2019-08" db="EMBL/GenBank/DDBJ databases">
        <authorList>
            <person name="Peeters C."/>
        </authorList>
    </citation>
    <scope>NUCLEOTIDE SEQUENCE [LARGE SCALE GENOMIC DNA]</scope>
    <source>
        <strain evidence="1 2">LMG 31112</strain>
    </source>
</reference>
<dbReference type="Gene3D" id="3.40.50.150">
    <property type="entry name" value="Vaccinia Virus protein VP39"/>
    <property type="match status" value="1"/>
</dbReference>
<keyword evidence="1" id="KW-0830">Ubiquinone</keyword>
<dbReference type="PANTHER" id="PTHR43861">
    <property type="entry name" value="TRANS-ACONITATE 2-METHYLTRANSFERASE-RELATED"/>
    <property type="match status" value="1"/>
</dbReference>
<dbReference type="Pfam" id="PF13489">
    <property type="entry name" value="Methyltransf_23"/>
    <property type="match status" value="1"/>
</dbReference>
<dbReference type="Proteomes" id="UP000343317">
    <property type="component" value="Unassembled WGS sequence"/>
</dbReference>
<keyword evidence="1" id="KW-0808">Transferase</keyword>
<dbReference type="GO" id="GO:0032259">
    <property type="term" value="P:methylation"/>
    <property type="evidence" value="ECO:0007669"/>
    <property type="project" value="UniProtKB-KW"/>
</dbReference>
<keyword evidence="2" id="KW-1185">Reference proteome</keyword>
<dbReference type="AlphaFoldDB" id="A0A5E4V338"/>
<evidence type="ECO:0000313" key="2">
    <source>
        <dbReference type="Proteomes" id="UP000343317"/>
    </source>
</evidence>
<evidence type="ECO:0000313" key="1">
    <source>
        <dbReference type="EMBL" id="VVE06531.1"/>
    </source>
</evidence>
<dbReference type="SUPFAM" id="SSF53335">
    <property type="entry name" value="S-adenosyl-L-methionine-dependent methyltransferases"/>
    <property type="match status" value="1"/>
</dbReference>
<dbReference type="EC" id="2.1.1.222" evidence="1"/>
<dbReference type="InterPro" id="IPR029063">
    <property type="entry name" value="SAM-dependent_MTases_sf"/>
</dbReference>
<dbReference type="EMBL" id="CABPSM010000006">
    <property type="protein sequence ID" value="VVE06531.1"/>
    <property type="molecule type" value="Genomic_DNA"/>
</dbReference>
<protein>
    <submittedName>
        <fullName evidence="1">Ubiquinone biosynthesis O-methyltransferase</fullName>
        <ecNumber evidence="1">2.1.1.222</ecNumber>
    </submittedName>
</protein>
<dbReference type="GO" id="GO:0102208">
    <property type="term" value="F:2-polyprenyl-6-hydroxyphenol methylase activity"/>
    <property type="evidence" value="ECO:0007669"/>
    <property type="project" value="UniProtKB-EC"/>
</dbReference>